<reference evidence="3" key="1">
    <citation type="journal article" date="2019" name="Int. J. Syst. Evol. Microbiol.">
        <title>The Global Catalogue of Microorganisms (GCM) 10K type strain sequencing project: providing services to taxonomists for standard genome sequencing and annotation.</title>
        <authorList>
            <consortium name="The Broad Institute Genomics Platform"/>
            <consortium name="The Broad Institute Genome Sequencing Center for Infectious Disease"/>
            <person name="Wu L."/>
            <person name="Ma J."/>
        </authorList>
    </citation>
    <scope>NUCLEOTIDE SEQUENCE [LARGE SCALE GENOMIC DNA]</scope>
    <source>
        <strain evidence="3">CGMCC 4.5581</strain>
    </source>
</reference>
<keyword evidence="1" id="KW-0812">Transmembrane</keyword>
<keyword evidence="3" id="KW-1185">Reference proteome</keyword>
<evidence type="ECO:0000313" key="3">
    <source>
        <dbReference type="Proteomes" id="UP000648663"/>
    </source>
</evidence>
<proteinExistence type="predicted"/>
<gene>
    <name evidence="2" type="ORF">GCM10011589_47430</name>
</gene>
<organism evidence="2 3">
    <name type="scientific">Modestobacter marinus</name>
    <dbReference type="NCBI Taxonomy" id="477641"/>
    <lineage>
        <taxon>Bacteria</taxon>
        <taxon>Bacillati</taxon>
        <taxon>Actinomycetota</taxon>
        <taxon>Actinomycetes</taxon>
        <taxon>Geodermatophilales</taxon>
        <taxon>Geodermatophilaceae</taxon>
        <taxon>Modestobacter</taxon>
    </lineage>
</organism>
<keyword evidence="1" id="KW-0472">Membrane</keyword>
<evidence type="ECO:0000256" key="1">
    <source>
        <dbReference type="SAM" id="Phobius"/>
    </source>
</evidence>
<comment type="caution">
    <text evidence="2">The sequence shown here is derived from an EMBL/GenBank/DDBJ whole genome shotgun (WGS) entry which is preliminary data.</text>
</comment>
<feature type="transmembrane region" description="Helical" evidence="1">
    <location>
        <begin position="84"/>
        <end position="103"/>
    </location>
</feature>
<dbReference type="EMBL" id="BMMI01000017">
    <property type="protein sequence ID" value="GGL85529.1"/>
    <property type="molecule type" value="Genomic_DNA"/>
</dbReference>
<name>A0ABQ2GBU6_9ACTN</name>
<dbReference type="Proteomes" id="UP000648663">
    <property type="component" value="Unassembled WGS sequence"/>
</dbReference>
<sequence>MSARHDRAVRLSAYATLWSFLVFGVFWYMAAVLFTFNYDVSETCTLSHDQTYDPETAELSSSFPFKNTCNSDFDMMPTFVNPTFVALGALALLSLASLIGAAVHRNKVLTRS</sequence>
<keyword evidence="1" id="KW-1133">Transmembrane helix</keyword>
<protein>
    <recommendedName>
        <fullName evidence="4">Integral membrane protein</fullName>
    </recommendedName>
</protein>
<evidence type="ECO:0008006" key="4">
    <source>
        <dbReference type="Google" id="ProtNLM"/>
    </source>
</evidence>
<evidence type="ECO:0000313" key="2">
    <source>
        <dbReference type="EMBL" id="GGL85529.1"/>
    </source>
</evidence>
<accession>A0ABQ2GBU6</accession>
<feature type="transmembrane region" description="Helical" evidence="1">
    <location>
        <begin position="12"/>
        <end position="36"/>
    </location>
</feature>